<dbReference type="NCBIfam" id="TIGR04183">
    <property type="entry name" value="Por_Secre_tail"/>
    <property type="match status" value="1"/>
</dbReference>
<dbReference type="InterPro" id="IPR000601">
    <property type="entry name" value="PKD_dom"/>
</dbReference>
<evidence type="ECO:0000313" key="3">
    <source>
        <dbReference type="Proteomes" id="UP001176429"/>
    </source>
</evidence>
<feature type="domain" description="PKD" evidence="1">
    <location>
        <begin position="339"/>
        <end position="374"/>
    </location>
</feature>
<dbReference type="InterPro" id="IPR013783">
    <property type="entry name" value="Ig-like_fold"/>
</dbReference>
<dbReference type="SUPFAM" id="SSF49299">
    <property type="entry name" value="PKD domain"/>
    <property type="match status" value="1"/>
</dbReference>
<dbReference type="SUPFAM" id="SSF75011">
    <property type="entry name" value="3-carboxy-cis,cis-mucoante lactonizing enzyme"/>
    <property type="match status" value="1"/>
</dbReference>
<protein>
    <submittedName>
        <fullName evidence="2">T9SS type A sorting domain-containing protein</fullName>
    </submittedName>
</protein>
<proteinExistence type="predicted"/>
<gene>
    <name evidence="2" type="ORF">Q5H93_07560</name>
</gene>
<evidence type="ECO:0000313" key="2">
    <source>
        <dbReference type="EMBL" id="MDO7874584.1"/>
    </source>
</evidence>
<dbReference type="PROSITE" id="PS50093">
    <property type="entry name" value="PKD"/>
    <property type="match status" value="1"/>
</dbReference>
<comment type="caution">
    <text evidence="2">The sequence shown here is derived from an EMBL/GenBank/DDBJ whole genome shotgun (WGS) entry which is preliminary data.</text>
</comment>
<dbReference type="CDD" id="cd00146">
    <property type="entry name" value="PKD"/>
    <property type="match status" value="1"/>
</dbReference>
<dbReference type="InterPro" id="IPR026444">
    <property type="entry name" value="Secre_tail"/>
</dbReference>
<dbReference type="Gene3D" id="2.60.40.10">
    <property type="entry name" value="Immunoglobulins"/>
    <property type="match status" value="1"/>
</dbReference>
<dbReference type="InterPro" id="IPR035986">
    <property type="entry name" value="PKD_dom_sf"/>
</dbReference>
<dbReference type="RefSeq" id="WP_305005898.1">
    <property type="nucleotide sequence ID" value="NZ_JAUQSY010000004.1"/>
</dbReference>
<reference evidence="2" key="1">
    <citation type="submission" date="2023-07" db="EMBL/GenBank/DDBJ databases">
        <authorList>
            <person name="Kim M.K."/>
        </authorList>
    </citation>
    <scope>NUCLEOTIDE SEQUENCE</scope>
    <source>
        <strain evidence="2">ASUV-10-1</strain>
    </source>
</reference>
<sequence>MFLARADSLANIHWIQRYNYGIAAAIEDCVLLPDGGTLLLFMQSIGTTPFNQVYYAHAARFDSAGTMRWQHRYGNAFAGLQHAVACPDGSYALAGAYGRRTPQNRLVYNAWILYLTADGDTIRSRHWNSLNNIRNISDFKLTPDGGLLLAGLHVNGPAITPSTVDRGWLHKLDAQGNTQWDYEIVASNPSGTTIGSTMTWLQVLQNGDFLLRGTRNQAPAPNSTLGYLARWHPPGSGSTQPTPVWELQLSGNHSTAYHTAMAPDGSLTLSNSWADPNPPQYDHVWLRHYASQGLPYSPQAALCAIPPVPNAAFEQPTPDSLILHELGSPGPQYAQLLRWRWTLGDGTVVNRTTAAPLRHRYATVPPFGTPVTVTITNNLGCTATQTLYPWGGPLASQPARALAARTTLFPNPASGAQVTLRMAGLRPQGSVPAQLLDALGRELRHFTLSPRAGTAEATLDLHGLPAGVYLLRLLPAEGPVLKRLVKQ</sequence>
<name>A0ABT9BA46_9BACT</name>
<accession>A0ABT9BA46</accession>
<dbReference type="EMBL" id="JAUQSY010000004">
    <property type="protein sequence ID" value="MDO7874584.1"/>
    <property type="molecule type" value="Genomic_DNA"/>
</dbReference>
<evidence type="ECO:0000259" key="1">
    <source>
        <dbReference type="PROSITE" id="PS50093"/>
    </source>
</evidence>
<dbReference type="Proteomes" id="UP001176429">
    <property type="component" value="Unassembled WGS sequence"/>
</dbReference>
<keyword evidence="3" id="KW-1185">Reference proteome</keyword>
<organism evidence="2 3">
    <name type="scientific">Hymenobacter aranciens</name>
    <dbReference type="NCBI Taxonomy" id="3063996"/>
    <lineage>
        <taxon>Bacteria</taxon>
        <taxon>Pseudomonadati</taxon>
        <taxon>Bacteroidota</taxon>
        <taxon>Cytophagia</taxon>
        <taxon>Cytophagales</taxon>
        <taxon>Hymenobacteraceae</taxon>
        <taxon>Hymenobacter</taxon>
    </lineage>
</organism>